<proteinExistence type="predicted"/>
<reference evidence="1" key="1">
    <citation type="submission" date="2014-09" db="EMBL/GenBank/DDBJ databases">
        <title>The mobilome of the heavy metals and metalloids hypertolerant bacteria from the Lubin copper mine (Poland).</title>
        <authorList>
            <person name="Dziewit L."/>
            <person name="Bartosik D."/>
        </authorList>
    </citation>
    <scope>NUCLEOTIDE SEQUENCE</scope>
    <source>
        <plasmid evidence="1">pLM19O2</plasmid>
    </source>
</reference>
<gene>
    <name evidence="1" type="ORF">pLM19O2_p51</name>
</gene>
<dbReference type="AlphaFoldDB" id="A0A0D5A1D8"/>
<dbReference type="EMBL" id="KM659092">
    <property type="protein sequence ID" value="AJW29996.1"/>
    <property type="molecule type" value="Genomic_DNA"/>
</dbReference>
<sequence length="187" mass="20704">MQQGEMLSVVLWIGAVLTSSVQASKAEEAAWGCQILLCAPQSNPSWHGVQYCVPPMKRLIAAMELPGFSWPVCPGSGVGKPGKETYEPCDDGWTSSALEGGSIAMCQKKISNIEAKELRRQAGVGLGGGQYMLQSGGMLIEQRIGNDRYTDVEYYLLTKRKKRADPWYFDFRNSDGVTTRKWFNLNQ</sequence>
<name>A0A0D5A1D8_9HYPH</name>
<protein>
    <submittedName>
        <fullName evidence="1">Uncharacterized protein</fullName>
    </submittedName>
</protein>
<evidence type="ECO:0000313" key="1">
    <source>
        <dbReference type="EMBL" id="AJW29996.1"/>
    </source>
</evidence>
<keyword evidence="1" id="KW-0614">Plasmid</keyword>
<accession>A0A0D5A1D8</accession>
<organism evidence="1">
    <name type="scientific">Ochrobactrum sp. LM19</name>
    <dbReference type="NCBI Taxonomy" id="1449781"/>
    <lineage>
        <taxon>Bacteria</taxon>
        <taxon>Pseudomonadati</taxon>
        <taxon>Pseudomonadota</taxon>
        <taxon>Alphaproteobacteria</taxon>
        <taxon>Hyphomicrobiales</taxon>
        <taxon>Brucellaceae</taxon>
        <taxon>Brucella/Ochrobactrum group</taxon>
        <taxon>Ochrobactrum</taxon>
    </lineage>
</organism>
<geneLocation type="plasmid" evidence="1">
    <name>pLM19O2</name>
</geneLocation>